<proteinExistence type="predicted"/>
<feature type="non-terminal residue" evidence="1">
    <location>
        <position position="1"/>
    </location>
</feature>
<comment type="caution">
    <text evidence="1">The sequence shown here is derived from an EMBL/GenBank/DDBJ whole genome shotgun (WGS) entry which is preliminary data.</text>
</comment>
<evidence type="ECO:0000313" key="2">
    <source>
        <dbReference type="Proteomes" id="UP000267469"/>
    </source>
</evidence>
<reference evidence="1 2" key="1">
    <citation type="submission" date="2018-10" db="EMBL/GenBank/DDBJ databases">
        <title>Sinomicrobium pectinilyticum sp. nov., a pectinase-producing bacterium isolated from alkaline and saline soil, and emended description of the genus Sinomicrobium.</title>
        <authorList>
            <person name="Cheng B."/>
            <person name="Li C."/>
            <person name="Lai Q."/>
            <person name="Du M."/>
            <person name="Shao Z."/>
            <person name="Xu P."/>
            <person name="Yang C."/>
        </authorList>
    </citation>
    <scope>NUCLEOTIDE SEQUENCE [LARGE SCALE GENOMIC DNA]</scope>
    <source>
        <strain evidence="1 2">5DNS001</strain>
    </source>
</reference>
<name>A0A3N0CX93_SINP1</name>
<keyword evidence="2" id="KW-1185">Reference proteome</keyword>
<accession>A0A3N0CX93</accession>
<dbReference type="Proteomes" id="UP000267469">
    <property type="component" value="Unassembled WGS sequence"/>
</dbReference>
<evidence type="ECO:0000313" key="1">
    <source>
        <dbReference type="EMBL" id="RNL68044.1"/>
    </source>
</evidence>
<gene>
    <name evidence="1" type="ORF">ED312_23365</name>
</gene>
<dbReference type="EMBL" id="RJTM01000214">
    <property type="protein sequence ID" value="RNL68044.1"/>
    <property type="molecule type" value="Genomic_DNA"/>
</dbReference>
<protein>
    <submittedName>
        <fullName evidence="1">Uncharacterized protein</fullName>
    </submittedName>
</protein>
<organism evidence="1 2">
    <name type="scientific">Sinomicrobium pectinilyticum</name>
    <dbReference type="NCBI Taxonomy" id="1084421"/>
    <lineage>
        <taxon>Bacteria</taxon>
        <taxon>Pseudomonadati</taxon>
        <taxon>Bacteroidota</taxon>
        <taxon>Flavobacteriia</taxon>
        <taxon>Flavobacteriales</taxon>
        <taxon>Flavobacteriaceae</taxon>
        <taxon>Sinomicrobium</taxon>
    </lineage>
</organism>
<dbReference type="AlphaFoldDB" id="A0A3N0CX93"/>
<sequence>HSHQNMTTCKAGGFLRLTKKLPNSESRIPVPEKTYHPQINPFFFPVRYFRFLVRINSVSLLRDIFFQKNLPEV</sequence>